<evidence type="ECO:0000256" key="5">
    <source>
        <dbReference type="ARBA" id="ARBA00022821"/>
    </source>
</evidence>
<keyword evidence="5" id="KW-0611">Plant defense</keyword>
<dbReference type="InterPro" id="IPR055414">
    <property type="entry name" value="LRR_R13L4/SHOC2-like"/>
</dbReference>
<dbReference type="KEGG" id="hvg:123409737"/>
<dbReference type="InterPro" id="IPR027417">
    <property type="entry name" value="P-loop_NTPase"/>
</dbReference>
<dbReference type="InterPro" id="IPR044974">
    <property type="entry name" value="Disease_R_plants"/>
</dbReference>
<evidence type="ECO:0000256" key="1">
    <source>
        <dbReference type="ARBA" id="ARBA00008894"/>
    </source>
</evidence>
<protein>
    <recommendedName>
        <fullName evidence="14">NB-ARC domain-containing protein</fullName>
    </recommendedName>
</protein>
<dbReference type="OrthoDB" id="587048at2759"/>
<dbReference type="Gene3D" id="1.20.5.4130">
    <property type="match status" value="1"/>
</dbReference>
<feature type="domain" description="Disease resistance R13L4/SHOC-2-like LRR" evidence="11">
    <location>
        <begin position="635"/>
        <end position="936"/>
    </location>
</feature>
<keyword evidence="3" id="KW-0677">Repeat</keyword>
<dbReference type="PANTHER" id="PTHR23155:SF1087">
    <property type="entry name" value="OS11G0462900 PROTEIN"/>
    <property type="match status" value="1"/>
</dbReference>
<dbReference type="RefSeq" id="XP_044958533.1">
    <property type="nucleotide sequence ID" value="XM_045102598.1"/>
</dbReference>
<name>A0A8I6XZY9_HORVV</name>
<dbReference type="SUPFAM" id="SSF52058">
    <property type="entry name" value="L domain-like"/>
    <property type="match status" value="1"/>
</dbReference>
<dbReference type="Gene3D" id="3.40.50.300">
    <property type="entry name" value="P-loop containing nucleotide triphosphate hydrolases"/>
    <property type="match status" value="1"/>
</dbReference>
<dbReference type="Gene3D" id="3.80.10.10">
    <property type="entry name" value="Ribonuclease Inhibitor"/>
    <property type="match status" value="1"/>
</dbReference>
<dbReference type="InterPro" id="IPR058922">
    <property type="entry name" value="WHD_DRP"/>
</dbReference>
<dbReference type="GO" id="GO:0043531">
    <property type="term" value="F:ADP binding"/>
    <property type="evidence" value="ECO:0007669"/>
    <property type="project" value="InterPro"/>
</dbReference>
<dbReference type="Gramene" id="HORVU.MOREX.r2.7HG0527440.1">
    <property type="protein sequence ID" value="HORVU.MOREX.r2.7HG0527440.1"/>
    <property type="gene ID" value="HORVU.MOREX.r2.7HG0527440"/>
</dbReference>
<reference evidence="12" key="2">
    <citation type="submission" date="2020-10" db="EMBL/GenBank/DDBJ databases">
        <authorList>
            <person name="Scholz U."/>
            <person name="Mascher M."/>
            <person name="Fiebig A."/>
        </authorList>
    </citation>
    <scope>NUCLEOTIDE SEQUENCE [LARGE SCALE GENOMIC DNA]</scope>
    <source>
        <strain evidence="12">cv. Morex</strain>
    </source>
</reference>
<dbReference type="PANTHER" id="PTHR23155">
    <property type="entry name" value="DISEASE RESISTANCE PROTEIN RP"/>
    <property type="match status" value="1"/>
</dbReference>
<feature type="region of interest" description="Disordered" evidence="7">
    <location>
        <begin position="13"/>
        <end position="56"/>
    </location>
</feature>
<evidence type="ECO:0000256" key="6">
    <source>
        <dbReference type="ARBA" id="ARBA00023054"/>
    </source>
</evidence>
<dbReference type="Pfam" id="PF23559">
    <property type="entry name" value="WHD_DRP"/>
    <property type="match status" value="1"/>
</dbReference>
<dbReference type="SMR" id="A0A8I6XZY9"/>
<evidence type="ECO:0000259" key="11">
    <source>
        <dbReference type="Pfam" id="PF23598"/>
    </source>
</evidence>
<feature type="region of interest" description="Disordered" evidence="7">
    <location>
        <begin position="1014"/>
        <end position="1048"/>
    </location>
</feature>
<dbReference type="EnsemblPlants" id="HORVU.MOREX.r3.7HG0634910.1">
    <property type="protein sequence ID" value="HORVU.MOREX.r3.7HG0634910.1"/>
    <property type="gene ID" value="HORVU.MOREX.r3.7HG0634910"/>
</dbReference>
<evidence type="ECO:0000259" key="9">
    <source>
        <dbReference type="Pfam" id="PF18052"/>
    </source>
</evidence>
<accession>A0A8I6XZY9</accession>
<dbReference type="GeneID" id="123409737"/>
<evidence type="ECO:0000256" key="7">
    <source>
        <dbReference type="SAM" id="MobiDB-lite"/>
    </source>
</evidence>
<dbReference type="AlphaFoldDB" id="A0A8I6XZY9"/>
<proteinExistence type="inferred from homology"/>
<evidence type="ECO:0000256" key="4">
    <source>
        <dbReference type="ARBA" id="ARBA00022741"/>
    </source>
</evidence>
<keyword evidence="4" id="KW-0547">Nucleotide-binding</keyword>
<organism evidence="12 13">
    <name type="scientific">Hordeum vulgare subsp. vulgare</name>
    <name type="common">Domesticated barley</name>
    <dbReference type="NCBI Taxonomy" id="112509"/>
    <lineage>
        <taxon>Eukaryota</taxon>
        <taxon>Viridiplantae</taxon>
        <taxon>Streptophyta</taxon>
        <taxon>Embryophyta</taxon>
        <taxon>Tracheophyta</taxon>
        <taxon>Spermatophyta</taxon>
        <taxon>Magnoliopsida</taxon>
        <taxon>Liliopsida</taxon>
        <taxon>Poales</taxon>
        <taxon>Poaceae</taxon>
        <taxon>BOP clade</taxon>
        <taxon>Pooideae</taxon>
        <taxon>Triticodae</taxon>
        <taxon>Triticeae</taxon>
        <taxon>Hordeinae</taxon>
        <taxon>Hordeum</taxon>
    </lineage>
</organism>
<dbReference type="FunFam" id="1.10.10.10:FF:000322">
    <property type="entry name" value="Probable disease resistance protein At1g63360"/>
    <property type="match status" value="1"/>
</dbReference>
<dbReference type="InterPro" id="IPR041118">
    <property type="entry name" value="Rx_N"/>
</dbReference>
<dbReference type="GO" id="GO:0009626">
    <property type="term" value="P:plant-type hypersensitive response"/>
    <property type="evidence" value="ECO:0007669"/>
    <property type="project" value="UniProtKB-ARBA"/>
</dbReference>
<dbReference type="Pfam" id="PF23598">
    <property type="entry name" value="LRR_14"/>
    <property type="match status" value="1"/>
</dbReference>
<evidence type="ECO:0000313" key="13">
    <source>
        <dbReference type="Proteomes" id="UP000011116"/>
    </source>
</evidence>
<feature type="domain" description="NB-ARC" evidence="8">
    <location>
        <begin position="267"/>
        <end position="424"/>
    </location>
</feature>
<dbReference type="GO" id="GO:0042742">
    <property type="term" value="P:defense response to bacterium"/>
    <property type="evidence" value="ECO:0007669"/>
    <property type="project" value="UniProtKB-ARBA"/>
</dbReference>
<dbReference type="PRINTS" id="PR00364">
    <property type="entry name" value="DISEASERSIST"/>
</dbReference>
<dbReference type="Proteomes" id="UP000011116">
    <property type="component" value="Chromosome 7H"/>
</dbReference>
<feature type="domain" description="Disease resistance protein winged helix" evidence="10">
    <location>
        <begin position="514"/>
        <end position="585"/>
    </location>
</feature>
<dbReference type="GO" id="GO:0002758">
    <property type="term" value="P:innate immune response-activating signaling pathway"/>
    <property type="evidence" value="ECO:0007669"/>
    <property type="project" value="UniProtKB-ARBA"/>
</dbReference>
<feature type="domain" description="Disease resistance N-terminal" evidence="9">
    <location>
        <begin position="73"/>
        <end position="155"/>
    </location>
</feature>
<keyword evidence="13" id="KW-1185">Reference proteome</keyword>
<dbReference type="InterPro" id="IPR036388">
    <property type="entry name" value="WH-like_DNA-bd_sf"/>
</dbReference>
<dbReference type="Gene3D" id="1.10.10.10">
    <property type="entry name" value="Winged helix-like DNA-binding domain superfamily/Winged helix DNA-binding domain"/>
    <property type="match status" value="1"/>
</dbReference>
<evidence type="ECO:0000256" key="2">
    <source>
        <dbReference type="ARBA" id="ARBA00022614"/>
    </source>
</evidence>
<reference evidence="12" key="3">
    <citation type="submission" date="2022-01" db="UniProtKB">
        <authorList>
            <consortium name="EnsemblPlants"/>
        </authorList>
    </citation>
    <scope>IDENTIFICATION</scope>
    <source>
        <strain evidence="12">subsp. vulgare</strain>
    </source>
</reference>
<dbReference type="SUPFAM" id="SSF52540">
    <property type="entry name" value="P-loop containing nucleoside triphosphate hydrolases"/>
    <property type="match status" value="1"/>
</dbReference>
<evidence type="ECO:0000259" key="8">
    <source>
        <dbReference type="Pfam" id="PF00931"/>
    </source>
</evidence>
<reference evidence="13" key="1">
    <citation type="journal article" date="2012" name="Nature">
        <title>A physical, genetic and functional sequence assembly of the barley genome.</title>
        <authorList>
            <consortium name="The International Barley Genome Sequencing Consortium"/>
            <person name="Mayer K.F."/>
            <person name="Waugh R."/>
            <person name="Brown J.W."/>
            <person name="Schulman A."/>
            <person name="Langridge P."/>
            <person name="Platzer M."/>
            <person name="Fincher G.B."/>
            <person name="Muehlbauer G.J."/>
            <person name="Sato K."/>
            <person name="Close T.J."/>
            <person name="Wise R.P."/>
            <person name="Stein N."/>
        </authorList>
    </citation>
    <scope>NUCLEOTIDE SEQUENCE [LARGE SCALE GENOMIC DNA]</scope>
    <source>
        <strain evidence="13">cv. Morex</strain>
    </source>
</reference>
<feature type="compositionally biased region" description="Acidic residues" evidence="7">
    <location>
        <begin position="29"/>
        <end position="39"/>
    </location>
</feature>
<evidence type="ECO:0000256" key="3">
    <source>
        <dbReference type="ARBA" id="ARBA00022737"/>
    </source>
</evidence>
<dbReference type="Pfam" id="PF00931">
    <property type="entry name" value="NB-ARC"/>
    <property type="match status" value="1"/>
</dbReference>
<dbReference type="Gramene" id="HORVU.MOREX.r3.7HG0634910.1">
    <property type="protein sequence ID" value="HORVU.MOREX.r3.7HG0634910.1"/>
    <property type="gene ID" value="HORVU.MOREX.r3.7HG0634910"/>
</dbReference>
<comment type="similarity">
    <text evidence="1">Belongs to the disease resistance NB-LRR family.</text>
</comment>
<dbReference type="InterPro" id="IPR002182">
    <property type="entry name" value="NB-ARC"/>
</dbReference>
<keyword evidence="6" id="KW-0175">Coiled coil</keyword>
<dbReference type="Pfam" id="PF18052">
    <property type="entry name" value="Rx_N"/>
    <property type="match status" value="1"/>
</dbReference>
<evidence type="ECO:0008006" key="14">
    <source>
        <dbReference type="Google" id="ProtNLM"/>
    </source>
</evidence>
<keyword evidence="2" id="KW-0433">Leucine-rich repeat</keyword>
<sequence length="1048" mass="118295">MLRELKEEVQIKPLLEQQVEVPSPPKHEEDEEEEAEEFPQVDNIAFSDPGPSTRDVSIRDREIGAPISASMGAMRPLVGKLDMLLQAPLLQRCSNSKRFKRVEDGIGLLKDDVQKMGSYLDQLSEVEDPPLAANCWMNEARNLSYDMEDYIDSLIFVGPENPSLVPNNIKTTRSNLKFRFCLKFLVYAKTPKTQVVSIAETLSEFRMYVLEAIERHQRYNLLSYSTLKRRLVPVGPTLPIPTQYDEEASHIVIDGWMSKFINSLVDDVGADQQLKVVSILGPSCLGKTTLANVLYSRIGKQYHCCAFVRVSKKPDMKRIFCDIFSQLQLPDHPWDFRETDLIDSIKKYLQNKRYLIIIDDLWETSVWDLINQAFPKGSQGSRIVTTTQIENVAIACCCYQSEHVFEMQPLDDDHSKKLFFNRLFGSESDCPDELKQVCDEITEICDGLPLATICIASLLRSQPVMSNDLFTYIHQSLISCFSAVPTSERTRQALNLSYNNLPRYLKTCLLYLNMYPEGYTFLKDDLVKQWVAEGLIYAIEGQDIEKVAESYLYQLIGRSFIQPISVSYNKEVLSCQVHGMIHDLIAHKSAEENFIVAIDYRCRKNVSLSHKVRRLSLVFGDARYAKTPTNIRNSQVRSVRFSGLLESMPCLTEFKLVRVLNLQLSGQGCHDDDIADLTGISEMFQLRYLKIACDVCVKLPSHVLQYLGTLDITDARLAPVPWDVNFPRLLHLHLSLPVQRDLLDGIDRIRSPSLMSIGKLNNLQELHLTISSLSTFQHVAKNIEALGSLLGGHGNLKTIAVAHASSVINTAASKSNILWDCMEPPPLLQRFEFSPHSSCIFSQVPLWVGKLGNLCILKIAVRELMMNSVDILRGLPALTALSLYVQTPPDDNIIFDTAGFSVLKYFKFTFMRGIACVKFEADAMPNLWKLKLVFNIIPPMDQQLILCSNHPQWKTYGHGTALISIDYMPGLREIFTKFGGAAADLEYVSRTGVISNHPSNPIIDVQLADSGSYADESTETEITSTNEILEERPDEIIKSGSRNTSPGR</sequence>
<dbReference type="InterPro" id="IPR032675">
    <property type="entry name" value="LRR_dom_sf"/>
</dbReference>
<evidence type="ECO:0000259" key="10">
    <source>
        <dbReference type="Pfam" id="PF23559"/>
    </source>
</evidence>
<evidence type="ECO:0000313" key="12">
    <source>
        <dbReference type="EnsemblPlants" id="HORVU.MOREX.r3.7HG0634910.1"/>
    </source>
</evidence>